<dbReference type="eggNOG" id="COG4974">
    <property type="taxonomic scope" value="Bacteria"/>
</dbReference>
<keyword evidence="2" id="KW-1185">Reference proteome</keyword>
<dbReference type="KEGG" id="aja:AJAP_07075"/>
<dbReference type="EMBL" id="CP008953">
    <property type="protein sequence ID" value="AIG74332.1"/>
    <property type="molecule type" value="Genomic_DNA"/>
</dbReference>
<evidence type="ECO:0000313" key="2">
    <source>
        <dbReference type="Proteomes" id="UP000028492"/>
    </source>
</evidence>
<dbReference type="AlphaFoldDB" id="A0A075UJR8"/>
<reference evidence="1 2" key="1">
    <citation type="journal article" date="2014" name="J. Biotechnol.">
        <title>Complete genome sequence of the actinobacterium Amycolatopsis japonica MG417-CF17(T) (=DSM 44213T) producing (S,S)-N,N'-ethylenediaminedisuccinic acid.</title>
        <authorList>
            <person name="Stegmann E."/>
            <person name="Albersmeier A."/>
            <person name="Spohn M."/>
            <person name="Gert H."/>
            <person name="Weber T."/>
            <person name="Wohlleben W."/>
            <person name="Kalinowski J."/>
            <person name="Ruckert C."/>
        </authorList>
    </citation>
    <scope>NUCLEOTIDE SEQUENCE [LARGE SCALE GENOMIC DNA]</scope>
    <source>
        <strain evidence="2">MG417-CF17 (DSM 44213)</strain>
    </source>
</reference>
<dbReference type="Proteomes" id="UP000028492">
    <property type="component" value="Chromosome"/>
</dbReference>
<dbReference type="HOGENOM" id="CLU_018972_0_0_11"/>
<proteinExistence type="predicted"/>
<evidence type="ECO:0000313" key="1">
    <source>
        <dbReference type="EMBL" id="AIG74332.1"/>
    </source>
</evidence>
<sequence length="856" mass="92894">MTDPESPRSLTDPVGVVLAIVGTVEPDLSSDVVEEAVRAVATSRTGHRQLARILETDPGVLLSGRTDGPPLVDRFIRHLLAAGASQVVQPRCPDCGRAAARMSHRDQQGRRVCTGCRNRGSGIFEPRPCSACGTVTRARHRDREGRPLCVRCPPEPGVDHVEVISDVIVAAAPGLDRGWLRTVILGVVVQPARQRQVAWELQDRPELLTGAAAEGTLAVRRLAAALADHGVEGMAPATCPGCGKHQPVIRHQDGTISCNTCYQRARATACSRCGIVRSVVARTPDGGPLCSSCRPLVSYNQRTCSLCGQRGVIGGQADGAPVCVGCYRLPTAVCSVCGRDRPCYRANSSAPRCLPCCRAARTAVCARCGKLRQIAGRDPDRAPLCRPCAVRREACCRCRRVRPVVGRVQDGPLCWTCIETEPAYFRACADCGVIGRTHHFGLCARCAAPKVLRTLLAGADGTVRDELHPALDALGRTEPAPLLEWLSRTSSRSMLAHLAAAQGPLTHATLDDLTPVAAAHHLRHVLIAHHVLPTRDRHLAALQRWIDQTLGDIDDPDHRRVLRHYVTWTHLRRLRRRRTPVTPGAAYSVRNEVSVAIRLLEWLSSRGRNLSTCTQTDLDTWCLAIGRPAHKARSFITWCTASGHTRDLDIRARGDHGRRDTLPGEDTRWIIARRLLHDTTIAVPDRVAGLLVLLYGQTPSRITTLTADDITHFRGEVHLCLGPQPLALPRPIAELVLTLADTRRGHVSLGGRTDEQHRWLFPGRLPGQPLHTATLARRLATLDVHSRISRNSALMGNAASVPAKALSSLLGLSIVGAQRWIKLAHPSGDDYAATITRRATADADDSDAASCHSPCE</sequence>
<name>A0A075UJR8_9PSEU</name>
<protein>
    <recommendedName>
        <fullName evidence="3">Site-specific recombinase XerD</fullName>
    </recommendedName>
</protein>
<evidence type="ECO:0008006" key="3">
    <source>
        <dbReference type="Google" id="ProtNLM"/>
    </source>
</evidence>
<accession>A0A075UJR8</accession>
<organism evidence="1 2">
    <name type="scientific">Amycolatopsis japonica</name>
    <dbReference type="NCBI Taxonomy" id="208439"/>
    <lineage>
        <taxon>Bacteria</taxon>
        <taxon>Bacillati</taxon>
        <taxon>Actinomycetota</taxon>
        <taxon>Actinomycetes</taxon>
        <taxon>Pseudonocardiales</taxon>
        <taxon>Pseudonocardiaceae</taxon>
        <taxon>Amycolatopsis</taxon>
        <taxon>Amycolatopsis japonica group</taxon>
    </lineage>
</organism>
<dbReference type="RefSeq" id="WP_038509104.1">
    <property type="nucleotide sequence ID" value="NZ_CP008953.1"/>
</dbReference>
<gene>
    <name evidence="1" type="ORF">AJAP_07075</name>
</gene>
<dbReference type="STRING" id="208439.AJAP_07075"/>